<organism evidence="2 3">
    <name type="scientific">Boletus edulis BED1</name>
    <dbReference type="NCBI Taxonomy" id="1328754"/>
    <lineage>
        <taxon>Eukaryota</taxon>
        <taxon>Fungi</taxon>
        <taxon>Dikarya</taxon>
        <taxon>Basidiomycota</taxon>
        <taxon>Agaricomycotina</taxon>
        <taxon>Agaricomycetes</taxon>
        <taxon>Agaricomycetidae</taxon>
        <taxon>Boletales</taxon>
        <taxon>Boletineae</taxon>
        <taxon>Boletaceae</taxon>
        <taxon>Boletoideae</taxon>
        <taxon>Boletus</taxon>
    </lineage>
</organism>
<evidence type="ECO:0000313" key="3">
    <source>
        <dbReference type="Proteomes" id="UP001194468"/>
    </source>
</evidence>
<evidence type="ECO:0000256" key="1">
    <source>
        <dbReference type="SAM" id="MobiDB-lite"/>
    </source>
</evidence>
<protein>
    <submittedName>
        <fullName evidence="2">Uncharacterized protein</fullName>
    </submittedName>
</protein>
<dbReference type="EMBL" id="WHUW01000012">
    <property type="protein sequence ID" value="KAF8440504.1"/>
    <property type="molecule type" value="Genomic_DNA"/>
</dbReference>
<proteinExistence type="predicted"/>
<keyword evidence="3" id="KW-1185">Reference proteome</keyword>
<dbReference type="Proteomes" id="UP001194468">
    <property type="component" value="Unassembled WGS sequence"/>
</dbReference>
<evidence type="ECO:0000313" key="2">
    <source>
        <dbReference type="EMBL" id="KAF8440504.1"/>
    </source>
</evidence>
<reference evidence="2" key="1">
    <citation type="submission" date="2019-10" db="EMBL/GenBank/DDBJ databases">
        <authorList>
            <consortium name="DOE Joint Genome Institute"/>
            <person name="Kuo A."/>
            <person name="Miyauchi S."/>
            <person name="Kiss E."/>
            <person name="Drula E."/>
            <person name="Kohler A."/>
            <person name="Sanchez-Garcia M."/>
            <person name="Andreopoulos B."/>
            <person name="Barry K.W."/>
            <person name="Bonito G."/>
            <person name="Buee M."/>
            <person name="Carver A."/>
            <person name="Chen C."/>
            <person name="Cichocki N."/>
            <person name="Clum A."/>
            <person name="Culley D."/>
            <person name="Crous P.W."/>
            <person name="Fauchery L."/>
            <person name="Girlanda M."/>
            <person name="Hayes R."/>
            <person name="Keri Z."/>
            <person name="LaButti K."/>
            <person name="Lipzen A."/>
            <person name="Lombard V."/>
            <person name="Magnuson J."/>
            <person name="Maillard F."/>
            <person name="Morin E."/>
            <person name="Murat C."/>
            <person name="Nolan M."/>
            <person name="Ohm R."/>
            <person name="Pangilinan J."/>
            <person name="Pereira M."/>
            <person name="Perotto S."/>
            <person name="Peter M."/>
            <person name="Riley R."/>
            <person name="Sitrit Y."/>
            <person name="Stielow B."/>
            <person name="Szollosi G."/>
            <person name="Zifcakova L."/>
            <person name="Stursova M."/>
            <person name="Spatafora J.W."/>
            <person name="Tedersoo L."/>
            <person name="Vaario L.-M."/>
            <person name="Yamada A."/>
            <person name="Yan M."/>
            <person name="Wang P."/>
            <person name="Xu J."/>
            <person name="Bruns T."/>
            <person name="Baldrian P."/>
            <person name="Vilgalys R."/>
            <person name="Henrissat B."/>
            <person name="Grigoriev I.V."/>
            <person name="Hibbett D."/>
            <person name="Nagy L.G."/>
            <person name="Martin F.M."/>
        </authorList>
    </citation>
    <scope>NUCLEOTIDE SEQUENCE</scope>
    <source>
        <strain evidence="2">BED1</strain>
    </source>
</reference>
<comment type="caution">
    <text evidence="2">The sequence shown here is derived from an EMBL/GenBank/DDBJ whole genome shotgun (WGS) entry which is preliminary data.</text>
</comment>
<sequence length="79" mass="8662">MLPAVLKNVFPTCLVAPFLYPLTLSVHGTYPSRTLSHPSSGRPVHDSLLSQRPRGHLRQKAGRRAGATHLPNQRPPSFA</sequence>
<name>A0AAD4BV85_BOLED</name>
<dbReference type="AlphaFoldDB" id="A0AAD4BV85"/>
<feature type="compositionally biased region" description="Basic residues" evidence="1">
    <location>
        <begin position="53"/>
        <end position="63"/>
    </location>
</feature>
<gene>
    <name evidence="2" type="ORF">L210DRAFT_967230</name>
</gene>
<reference evidence="2" key="2">
    <citation type="journal article" date="2020" name="Nat. Commun.">
        <title>Large-scale genome sequencing of mycorrhizal fungi provides insights into the early evolution of symbiotic traits.</title>
        <authorList>
            <person name="Miyauchi S."/>
            <person name="Kiss E."/>
            <person name="Kuo A."/>
            <person name="Drula E."/>
            <person name="Kohler A."/>
            <person name="Sanchez-Garcia M."/>
            <person name="Morin E."/>
            <person name="Andreopoulos B."/>
            <person name="Barry K.W."/>
            <person name="Bonito G."/>
            <person name="Buee M."/>
            <person name="Carver A."/>
            <person name="Chen C."/>
            <person name="Cichocki N."/>
            <person name="Clum A."/>
            <person name="Culley D."/>
            <person name="Crous P.W."/>
            <person name="Fauchery L."/>
            <person name="Girlanda M."/>
            <person name="Hayes R.D."/>
            <person name="Keri Z."/>
            <person name="LaButti K."/>
            <person name="Lipzen A."/>
            <person name="Lombard V."/>
            <person name="Magnuson J."/>
            <person name="Maillard F."/>
            <person name="Murat C."/>
            <person name="Nolan M."/>
            <person name="Ohm R.A."/>
            <person name="Pangilinan J."/>
            <person name="Pereira M.F."/>
            <person name="Perotto S."/>
            <person name="Peter M."/>
            <person name="Pfister S."/>
            <person name="Riley R."/>
            <person name="Sitrit Y."/>
            <person name="Stielow J.B."/>
            <person name="Szollosi G."/>
            <person name="Zifcakova L."/>
            <person name="Stursova M."/>
            <person name="Spatafora J.W."/>
            <person name="Tedersoo L."/>
            <person name="Vaario L.M."/>
            <person name="Yamada A."/>
            <person name="Yan M."/>
            <person name="Wang P."/>
            <person name="Xu J."/>
            <person name="Bruns T."/>
            <person name="Baldrian P."/>
            <person name="Vilgalys R."/>
            <person name="Dunand C."/>
            <person name="Henrissat B."/>
            <person name="Grigoriev I.V."/>
            <person name="Hibbett D."/>
            <person name="Nagy L.G."/>
            <person name="Martin F.M."/>
        </authorList>
    </citation>
    <scope>NUCLEOTIDE SEQUENCE</scope>
    <source>
        <strain evidence="2">BED1</strain>
    </source>
</reference>
<feature type="region of interest" description="Disordered" evidence="1">
    <location>
        <begin position="30"/>
        <end position="79"/>
    </location>
</feature>
<accession>A0AAD4BV85</accession>